<dbReference type="CDD" id="cd01948">
    <property type="entry name" value="EAL"/>
    <property type="match status" value="1"/>
</dbReference>
<feature type="domain" description="PAC" evidence="6">
    <location>
        <begin position="216"/>
        <end position="268"/>
    </location>
</feature>
<dbReference type="RefSeq" id="WP_031573461.1">
    <property type="nucleotide sequence ID" value="NZ_FNDZ01000001.1"/>
</dbReference>
<dbReference type="EMBL" id="FNDZ01000001">
    <property type="protein sequence ID" value="SDH99990.1"/>
    <property type="molecule type" value="Genomic_DNA"/>
</dbReference>
<dbReference type="SUPFAM" id="SSF52172">
    <property type="entry name" value="CheY-like"/>
    <property type="match status" value="1"/>
</dbReference>
<dbReference type="InterPro" id="IPR013655">
    <property type="entry name" value="PAS_fold_3"/>
</dbReference>
<dbReference type="PANTHER" id="PTHR33121:SF79">
    <property type="entry name" value="CYCLIC DI-GMP PHOSPHODIESTERASE PDED-RELATED"/>
    <property type="match status" value="1"/>
</dbReference>
<evidence type="ECO:0000313" key="10">
    <source>
        <dbReference type="Proteomes" id="UP000183255"/>
    </source>
</evidence>
<dbReference type="SMART" id="SM00086">
    <property type="entry name" value="PAC"/>
    <property type="match status" value="2"/>
</dbReference>
<dbReference type="SMART" id="SM00052">
    <property type="entry name" value="EAL"/>
    <property type="match status" value="1"/>
</dbReference>
<dbReference type="SUPFAM" id="SSF55073">
    <property type="entry name" value="Nucleotide cyclase"/>
    <property type="match status" value="1"/>
</dbReference>
<evidence type="ECO:0000256" key="1">
    <source>
        <dbReference type="ARBA" id="ARBA00018672"/>
    </source>
</evidence>
<evidence type="ECO:0000259" key="7">
    <source>
        <dbReference type="PROSITE" id="PS50883"/>
    </source>
</evidence>
<gene>
    <name evidence="9" type="ORF">SAMN05421804_101427</name>
</gene>
<feature type="domain" description="Response regulatory" evidence="4">
    <location>
        <begin position="4"/>
        <end position="119"/>
    </location>
</feature>
<dbReference type="SMART" id="SM00448">
    <property type="entry name" value="REC"/>
    <property type="match status" value="1"/>
</dbReference>
<dbReference type="PROSITE" id="PS50110">
    <property type="entry name" value="RESPONSE_REGULATORY"/>
    <property type="match status" value="1"/>
</dbReference>
<evidence type="ECO:0000259" key="5">
    <source>
        <dbReference type="PROSITE" id="PS50112"/>
    </source>
</evidence>
<dbReference type="InterPro" id="IPR011006">
    <property type="entry name" value="CheY-like_superfamily"/>
</dbReference>
<dbReference type="Pfam" id="PF00563">
    <property type="entry name" value="EAL"/>
    <property type="match status" value="1"/>
</dbReference>
<feature type="domain" description="EAL" evidence="7">
    <location>
        <begin position="569"/>
        <end position="823"/>
    </location>
</feature>
<feature type="domain" description="PAC" evidence="6">
    <location>
        <begin position="347"/>
        <end position="399"/>
    </location>
</feature>
<dbReference type="PROSITE" id="PS50113">
    <property type="entry name" value="PAC"/>
    <property type="match status" value="2"/>
</dbReference>
<dbReference type="Gene3D" id="3.30.70.270">
    <property type="match status" value="1"/>
</dbReference>
<dbReference type="InterPro" id="IPR001633">
    <property type="entry name" value="EAL_dom"/>
</dbReference>
<name>A0A1G8H0H5_9CLOT</name>
<dbReference type="InterPro" id="IPR035965">
    <property type="entry name" value="PAS-like_dom_sf"/>
</dbReference>
<dbReference type="InterPro" id="IPR000700">
    <property type="entry name" value="PAS-assoc_C"/>
</dbReference>
<dbReference type="PANTHER" id="PTHR33121">
    <property type="entry name" value="CYCLIC DI-GMP PHOSPHODIESTERASE PDEF"/>
    <property type="match status" value="1"/>
</dbReference>
<dbReference type="InterPro" id="IPR035919">
    <property type="entry name" value="EAL_sf"/>
</dbReference>
<dbReference type="CDD" id="cd00156">
    <property type="entry name" value="REC"/>
    <property type="match status" value="1"/>
</dbReference>
<evidence type="ECO:0000259" key="4">
    <source>
        <dbReference type="PROSITE" id="PS50110"/>
    </source>
</evidence>
<dbReference type="Proteomes" id="UP000183255">
    <property type="component" value="Unassembled WGS sequence"/>
</dbReference>
<accession>A0A1G8H0H5</accession>
<dbReference type="Pfam" id="PF00072">
    <property type="entry name" value="Response_reg"/>
    <property type="match status" value="1"/>
</dbReference>
<dbReference type="AlphaFoldDB" id="A0A1G8H0H5"/>
<proteinExistence type="predicted"/>
<evidence type="ECO:0000259" key="6">
    <source>
        <dbReference type="PROSITE" id="PS50113"/>
    </source>
</evidence>
<dbReference type="SUPFAM" id="SSF141868">
    <property type="entry name" value="EAL domain-like"/>
    <property type="match status" value="1"/>
</dbReference>
<dbReference type="SMART" id="SM00267">
    <property type="entry name" value="GGDEF"/>
    <property type="match status" value="1"/>
</dbReference>
<dbReference type="InterPro" id="IPR001610">
    <property type="entry name" value="PAC"/>
</dbReference>
<feature type="domain" description="GGDEF" evidence="8">
    <location>
        <begin position="429"/>
        <end position="560"/>
    </location>
</feature>
<dbReference type="CDD" id="cd00130">
    <property type="entry name" value="PAS"/>
    <property type="match status" value="2"/>
</dbReference>
<dbReference type="InterPro" id="IPR043128">
    <property type="entry name" value="Rev_trsase/Diguanyl_cyclase"/>
</dbReference>
<evidence type="ECO:0000313" key="9">
    <source>
        <dbReference type="EMBL" id="SDH99990.1"/>
    </source>
</evidence>
<dbReference type="InterPro" id="IPR001789">
    <property type="entry name" value="Sig_transdc_resp-reg_receiver"/>
</dbReference>
<feature type="modified residue" description="4-aspartylphosphate" evidence="3">
    <location>
        <position position="52"/>
    </location>
</feature>
<reference evidence="9 10" key="1">
    <citation type="submission" date="2016-10" db="EMBL/GenBank/DDBJ databases">
        <authorList>
            <person name="de Groot N.N."/>
        </authorList>
    </citation>
    <scope>NUCLEOTIDE SEQUENCE [LARGE SCALE GENOMIC DNA]</scope>
    <source>
        <strain evidence="9 10">CGMCC 1.5058</strain>
    </source>
</reference>
<dbReference type="InterPro" id="IPR000160">
    <property type="entry name" value="GGDEF_dom"/>
</dbReference>
<dbReference type="PROSITE" id="PS50883">
    <property type="entry name" value="EAL"/>
    <property type="match status" value="1"/>
</dbReference>
<dbReference type="Gene3D" id="3.30.450.20">
    <property type="entry name" value="PAS domain"/>
    <property type="match status" value="2"/>
</dbReference>
<dbReference type="Pfam" id="PF08447">
    <property type="entry name" value="PAS_3"/>
    <property type="match status" value="2"/>
</dbReference>
<dbReference type="InterPro" id="IPR050706">
    <property type="entry name" value="Cyclic-di-GMP_PDE-like"/>
</dbReference>
<feature type="domain" description="PAS" evidence="5">
    <location>
        <begin position="290"/>
        <end position="350"/>
    </location>
</feature>
<evidence type="ECO:0000259" key="8">
    <source>
        <dbReference type="PROSITE" id="PS50887"/>
    </source>
</evidence>
<comment type="function">
    <text evidence="2">May play the central regulatory role in sporulation. It may be an element of the effector pathway responsible for the activation of sporulation genes in response to nutritional stress. Spo0A may act in concert with spo0H (a sigma factor) to control the expression of some genes that are critical to the sporulation process.</text>
</comment>
<dbReference type="InterPro" id="IPR000014">
    <property type="entry name" value="PAS"/>
</dbReference>
<dbReference type="GO" id="GO:0000160">
    <property type="term" value="P:phosphorelay signal transduction system"/>
    <property type="evidence" value="ECO:0007669"/>
    <property type="project" value="InterPro"/>
</dbReference>
<dbReference type="GO" id="GO:0071111">
    <property type="term" value="F:cyclic-guanylate-specific phosphodiesterase activity"/>
    <property type="evidence" value="ECO:0007669"/>
    <property type="project" value="InterPro"/>
</dbReference>
<dbReference type="SUPFAM" id="SSF55785">
    <property type="entry name" value="PYP-like sensor domain (PAS domain)"/>
    <property type="match status" value="2"/>
</dbReference>
<dbReference type="InterPro" id="IPR029787">
    <property type="entry name" value="Nucleotide_cyclase"/>
</dbReference>
<dbReference type="PROSITE" id="PS50887">
    <property type="entry name" value="GGDEF"/>
    <property type="match status" value="1"/>
</dbReference>
<evidence type="ECO:0000256" key="2">
    <source>
        <dbReference type="ARBA" id="ARBA00024867"/>
    </source>
</evidence>
<organism evidence="9 10">
    <name type="scientific">Proteiniclasticum ruminis</name>
    <dbReference type="NCBI Taxonomy" id="398199"/>
    <lineage>
        <taxon>Bacteria</taxon>
        <taxon>Bacillati</taxon>
        <taxon>Bacillota</taxon>
        <taxon>Clostridia</taxon>
        <taxon>Eubacteriales</taxon>
        <taxon>Clostridiaceae</taxon>
        <taxon>Proteiniclasticum</taxon>
    </lineage>
</organism>
<dbReference type="Gene3D" id="3.20.20.450">
    <property type="entry name" value="EAL domain"/>
    <property type="match status" value="1"/>
</dbReference>
<evidence type="ECO:0000256" key="3">
    <source>
        <dbReference type="PROSITE-ProRule" id="PRU00169"/>
    </source>
</evidence>
<dbReference type="NCBIfam" id="TIGR00229">
    <property type="entry name" value="sensory_box"/>
    <property type="match status" value="2"/>
</dbReference>
<dbReference type="Gene3D" id="3.40.50.2300">
    <property type="match status" value="1"/>
</dbReference>
<dbReference type="PROSITE" id="PS50112">
    <property type="entry name" value="PAS"/>
    <property type="match status" value="1"/>
</dbReference>
<protein>
    <recommendedName>
        <fullName evidence="1">Stage 0 sporulation protein A homolog</fullName>
    </recommendedName>
</protein>
<sequence length="823" mass="95215">MTTRILVVDDSSADRLMIKSMLGHYTVQTASNGQEGLAILEAEGPFDMVILDINMPVMNGFEFLEIIKEKGLLRNLRVMILTNYDENDNEIRGLQMGAVDYIRKPIQLESLIARIEIHTELLRMQKLLEEEFSKQTQTYNKIYQQAPIGIAVSFNREPCTEDENPYININPMYQEITGYSSDMLRSLGWEALTHPDDISENLRYYERMVSGEIEGYTMDKRFLRPDGTYVWVNMVVSKIDLHVNHKYNHVSMIQNITLRKEAEQRLMESERSKSVLLSHLPGLAYRCKYDEHWTMEFVSDGAKELTGYDSKDLLFNQAVTFNEIIAEEYRTMLRKVWSDLLPLRQTLNAEYELVKKDGSRIWVLEKGQGIFNEEGELEALEGIILDVTEKKRMEENLKFQMEHDSWTGIRNQYSLDKVLTEDLNRHDGSSKALMAVNLSYLHVVTLVYGHHYTQDLIKKIADTLLLYCSSDKSLYKFQDNQFVFYFHEVSSREDILKFAKDLHESLENLLLLERINLGFGVVEFRSDHNTDGDRLMKSMLIASEKGLENQEQLPIIFFDEEMEAGLLREEEIKKELVQITDHINPERLSLHYQPILNIKDHTIVGFEALARLDSTYLGKVSPVEFIAVAEKSKLIIPIGERIIDMALKFIKRLYEKGLNNYWVSINISPIQLLKEDFCAYLFNAMGTYQIQPESVHIEITETVFSSNYDDINKTLGVLKAHGIHISIDDFGTGYSSLSRERELNINCLKIDKSFIDKLTENEENSAITGDIIVMAHRLGHTVIAEGVENEKQLSYLKSHQCDLVQGYYFYKPIQVNEIFDVLL</sequence>
<dbReference type="Pfam" id="PF00990">
    <property type="entry name" value="GGDEF"/>
    <property type="match status" value="1"/>
</dbReference>
<keyword evidence="3" id="KW-0597">Phosphoprotein</keyword>